<dbReference type="AlphaFoldDB" id="A0A545AX82"/>
<keyword evidence="2" id="KW-1185">Reference proteome</keyword>
<dbReference type="RefSeq" id="WP_142703298.1">
    <property type="nucleotide sequence ID" value="NZ_VIRS01000003.1"/>
</dbReference>
<dbReference type="EMBL" id="VIRS01000003">
    <property type="protein sequence ID" value="TQS45891.1"/>
    <property type="molecule type" value="Genomic_DNA"/>
</dbReference>
<comment type="caution">
    <text evidence="1">The sequence shown here is derived from an EMBL/GenBank/DDBJ whole genome shotgun (WGS) entry which is preliminary data.</text>
</comment>
<dbReference type="Proteomes" id="UP000317982">
    <property type="component" value="Unassembled WGS sequence"/>
</dbReference>
<evidence type="ECO:0000313" key="1">
    <source>
        <dbReference type="EMBL" id="TQS45891.1"/>
    </source>
</evidence>
<accession>A0A545AX82</accession>
<name>A0A545AX82_9ACTN</name>
<dbReference type="OrthoDB" id="3891051at2"/>
<proteinExistence type="predicted"/>
<reference evidence="1 2" key="1">
    <citation type="submission" date="2019-07" db="EMBL/GenBank/DDBJ databases">
        <title>Cryptosporangium phraense sp. nov., isolated from plant litter.</title>
        <authorList>
            <person name="Suriyachadkun C."/>
        </authorList>
    </citation>
    <scope>NUCLEOTIDE SEQUENCE [LARGE SCALE GENOMIC DNA]</scope>
    <source>
        <strain evidence="1 2">A-T 5661</strain>
    </source>
</reference>
<dbReference type="InParanoid" id="A0A545AX82"/>
<organism evidence="1 2">
    <name type="scientific">Cryptosporangium phraense</name>
    <dbReference type="NCBI Taxonomy" id="2593070"/>
    <lineage>
        <taxon>Bacteria</taxon>
        <taxon>Bacillati</taxon>
        <taxon>Actinomycetota</taxon>
        <taxon>Actinomycetes</taxon>
        <taxon>Cryptosporangiales</taxon>
        <taxon>Cryptosporangiaceae</taxon>
        <taxon>Cryptosporangium</taxon>
    </lineage>
</organism>
<evidence type="ECO:0000313" key="2">
    <source>
        <dbReference type="Proteomes" id="UP000317982"/>
    </source>
</evidence>
<gene>
    <name evidence="1" type="ORF">FL583_05145</name>
</gene>
<sequence length="712" mass="76396">MDGFVRQDTIGLQLGPRPLALGVAEADLEQLTLAFRAASSMWGGRRFPIVAIDLDGQPTAAGGALQLIDVAGVAGLIDFSGRVRSGTKVALGAFEVDVAAARPLDDGRQWSPSAFGVHTDADLQQMQLVEAADDDAFGLAAVGRLACRDELEEWRSHGGEVVPVDDSTLVSAQLNRCGVIDSTLHRLSTSYASGAFLDAAVFVYVAPEVPTFEDLQWFWNTRALRPSEGGTDLLITRQLADAAAADIQSKVRAVARSSPTLFICSLSVPTDELQEILHRFEILEHAGSKWTDFPVRKSTIEPTAVVNTEFRNHWQGARRYGAGAAHITTAIYRPTTIVDWPNPVPYRSTSFGAPVELGLSGNLIEVPQRPAVAELFLSGSRWAGPELRVPTRLYPRYQLPLHLPDPDAILRAATSLNFRQSDKARQLRAVLAHEAGRLDFYREPAAIAVIEALTPADSRGLRRALEHVSPDDRDYLRAAVAAFRDRVRTLDDVATSLQQPAPSAPLGQVARALNELVARGHVVRGLRADCSVCDTQELRHLDDAPPQPVCRACRAPAAYKLADRGEPALHYRLSPAMRIISANGGLPVLAAAAVLEAEGAYVVGGAEPIDGPPFEVDLLGWHKQDVLAGEAKRRAPGFTDVASDVGSSAKFGATVHIAATLEPVDDALREQLEAACDEHGLRLRVLDGPVLLTADTPSIGIDSASASVDPSS</sequence>
<protein>
    <submittedName>
        <fullName evidence="1">Uncharacterized protein</fullName>
    </submittedName>
</protein>